<gene>
    <name evidence="10" type="ORF">NAES01612_LOCUS505</name>
</gene>
<dbReference type="AlphaFoldDB" id="A0A7S4JIP4"/>
<dbReference type="InterPro" id="IPR029008">
    <property type="entry name" value="EMC6-like"/>
</dbReference>
<dbReference type="EMBL" id="HBKR01000861">
    <property type="protein sequence ID" value="CAE2264760.1"/>
    <property type="molecule type" value="Transcribed_RNA"/>
</dbReference>
<evidence type="ECO:0000256" key="2">
    <source>
        <dbReference type="ARBA" id="ARBA00009436"/>
    </source>
</evidence>
<evidence type="ECO:0000256" key="1">
    <source>
        <dbReference type="ARBA" id="ARBA00004477"/>
    </source>
</evidence>
<dbReference type="PANTHER" id="PTHR20994">
    <property type="entry name" value="ER MEMBRANE PROTEIN COMPLEX SUBUNIT 6"/>
    <property type="match status" value="1"/>
</dbReference>
<feature type="transmembrane region" description="Helical" evidence="8">
    <location>
        <begin position="98"/>
        <end position="121"/>
    </location>
</feature>
<organism evidence="10">
    <name type="scientific">Paramoeba aestuarina</name>
    <dbReference type="NCBI Taxonomy" id="180227"/>
    <lineage>
        <taxon>Eukaryota</taxon>
        <taxon>Amoebozoa</taxon>
        <taxon>Discosea</taxon>
        <taxon>Flabellinia</taxon>
        <taxon>Dactylopodida</taxon>
        <taxon>Paramoebidae</taxon>
        <taxon>Paramoeba</taxon>
    </lineage>
</organism>
<evidence type="ECO:0000256" key="9">
    <source>
        <dbReference type="SAM" id="SignalP"/>
    </source>
</evidence>
<name>A0A7S4JIP4_9EUKA</name>
<keyword evidence="5" id="KW-0256">Endoplasmic reticulum</keyword>
<keyword evidence="7 8" id="KW-0472">Membrane</keyword>
<feature type="transmembrane region" description="Helical" evidence="8">
    <location>
        <begin position="45"/>
        <end position="62"/>
    </location>
</feature>
<evidence type="ECO:0000256" key="8">
    <source>
        <dbReference type="SAM" id="Phobius"/>
    </source>
</evidence>
<dbReference type="InterPro" id="IPR008504">
    <property type="entry name" value="Emc6"/>
</dbReference>
<dbReference type="GO" id="GO:0000045">
    <property type="term" value="P:autophagosome assembly"/>
    <property type="evidence" value="ECO:0007669"/>
    <property type="project" value="TreeGrafter"/>
</dbReference>
<dbReference type="PANTHER" id="PTHR20994:SF0">
    <property type="entry name" value="ER MEMBRANE PROTEIN COMPLEX SUBUNIT 6"/>
    <property type="match status" value="1"/>
</dbReference>
<accession>A0A7S4JIP4</accession>
<keyword evidence="9" id="KW-0732">Signal</keyword>
<evidence type="ECO:0000256" key="6">
    <source>
        <dbReference type="ARBA" id="ARBA00022989"/>
    </source>
</evidence>
<dbReference type="Pfam" id="PF07019">
    <property type="entry name" value="EMC6"/>
    <property type="match status" value="1"/>
</dbReference>
<feature type="transmembrane region" description="Helical" evidence="8">
    <location>
        <begin position="69"/>
        <end position="86"/>
    </location>
</feature>
<protein>
    <recommendedName>
        <fullName evidence="3">ER membrane protein complex subunit 6</fullName>
    </recommendedName>
</protein>
<evidence type="ECO:0000256" key="5">
    <source>
        <dbReference type="ARBA" id="ARBA00022824"/>
    </source>
</evidence>
<evidence type="ECO:0000313" key="10">
    <source>
        <dbReference type="EMBL" id="CAE2264760.1"/>
    </source>
</evidence>
<comment type="subcellular location">
    <subcellularLocation>
        <location evidence="1">Endoplasmic reticulum membrane</location>
        <topology evidence="1">Multi-pass membrane protein</topology>
    </subcellularLocation>
</comment>
<sequence length="127" mass="14031">MFVVGCCWLLVVCLGNKIMEGQHPQPQDRFDQMAYNSNVKTISRGRTALSLVLGGAAGVLGLTGLKGILFYFILSVLILGVGFLLKTQSSPHTFVPALASYFLIGVFESMMSYLLFWTLVYDMVHVF</sequence>
<keyword evidence="4 8" id="KW-0812">Transmembrane</keyword>
<feature type="chain" id="PRO_5031443464" description="ER membrane protein complex subunit 6" evidence="9">
    <location>
        <begin position="22"/>
        <end position="127"/>
    </location>
</feature>
<proteinExistence type="inferred from homology"/>
<comment type="similarity">
    <text evidence="2">Belongs to the EMC6 family.</text>
</comment>
<dbReference type="GO" id="GO:0072546">
    <property type="term" value="C:EMC complex"/>
    <property type="evidence" value="ECO:0007669"/>
    <property type="project" value="InterPro"/>
</dbReference>
<evidence type="ECO:0000256" key="7">
    <source>
        <dbReference type="ARBA" id="ARBA00023136"/>
    </source>
</evidence>
<evidence type="ECO:0000256" key="3">
    <source>
        <dbReference type="ARBA" id="ARBA00020827"/>
    </source>
</evidence>
<keyword evidence="6 8" id="KW-1133">Transmembrane helix</keyword>
<evidence type="ECO:0000256" key="4">
    <source>
        <dbReference type="ARBA" id="ARBA00022692"/>
    </source>
</evidence>
<reference evidence="10" key="1">
    <citation type="submission" date="2021-01" db="EMBL/GenBank/DDBJ databases">
        <authorList>
            <person name="Corre E."/>
            <person name="Pelletier E."/>
            <person name="Niang G."/>
            <person name="Scheremetjew M."/>
            <person name="Finn R."/>
            <person name="Kale V."/>
            <person name="Holt S."/>
            <person name="Cochrane G."/>
            <person name="Meng A."/>
            <person name="Brown T."/>
            <person name="Cohen L."/>
        </authorList>
    </citation>
    <scope>NUCLEOTIDE SEQUENCE</scope>
    <source>
        <strain evidence="10">SoJaBio B1-5/56/2</strain>
    </source>
</reference>
<feature type="signal peptide" evidence="9">
    <location>
        <begin position="1"/>
        <end position="21"/>
    </location>
</feature>
<dbReference type="GO" id="GO:0034975">
    <property type="term" value="P:protein folding in endoplasmic reticulum"/>
    <property type="evidence" value="ECO:0007669"/>
    <property type="project" value="TreeGrafter"/>
</dbReference>